<dbReference type="InterPro" id="IPR016084">
    <property type="entry name" value="Haem_Oase-like_multi-hlx"/>
</dbReference>
<organism evidence="2 3">
    <name type="scientific">Neohortaea acidophila</name>
    <dbReference type="NCBI Taxonomy" id="245834"/>
    <lineage>
        <taxon>Eukaryota</taxon>
        <taxon>Fungi</taxon>
        <taxon>Dikarya</taxon>
        <taxon>Ascomycota</taxon>
        <taxon>Pezizomycotina</taxon>
        <taxon>Dothideomycetes</taxon>
        <taxon>Dothideomycetidae</taxon>
        <taxon>Mycosphaerellales</taxon>
        <taxon>Teratosphaeriaceae</taxon>
        <taxon>Neohortaea</taxon>
    </lineage>
</organism>
<dbReference type="Proteomes" id="UP000799767">
    <property type="component" value="Unassembled WGS sequence"/>
</dbReference>
<protein>
    <recommendedName>
        <fullName evidence="1">Thiaminase-2/PQQC domain-containing protein</fullName>
    </recommendedName>
</protein>
<accession>A0A6A6Q0A3</accession>
<evidence type="ECO:0000259" key="1">
    <source>
        <dbReference type="Pfam" id="PF03070"/>
    </source>
</evidence>
<evidence type="ECO:0000313" key="3">
    <source>
        <dbReference type="Proteomes" id="UP000799767"/>
    </source>
</evidence>
<dbReference type="SUPFAM" id="SSF48613">
    <property type="entry name" value="Heme oxygenase-like"/>
    <property type="match status" value="1"/>
</dbReference>
<dbReference type="GO" id="GO:0006772">
    <property type="term" value="P:thiamine metabolic process"/>
    <property type="evidence" value="ECO:0007669"/>
    <property type="project" value="UniProtKB-ARBA"/>
</dbReference>
<dbReference type="EMBL" id="MU001633">
    <property type="protein sequence ID" value="KAF2484847.1"/>
    <property type="molecule type" value="Genomic_DNA"/>
</dbReference>
<dbReference type="Gene3D" id="1.20.910.10">
    <property type="entry name" value="Heme oxygenase-like"/>
    <property type="match status" value="1"/>
</dbReference>
<evidence type="ECO:0000313" key="2">
    <source>
        <dbReference type="EMBL" id="KAF2484847.1"/>
    </source>
</evidence>
<dbReference type="PANTHER" id="PTHR41813:SF2">
    <property type="entry name" value="REGULATOR PAB1642, PUTATIVE (AFU_ORTHOLOGUE AFUA_3G11955)-RELATED"/>
    <property type="match status" value="1"/>
</dbReference>
<dbReference type="Pfam" id="PF03070">
    <property type="entry name" value="TENA_THI-4"/>
    <property type="match status" value="1"/>
</dbReference>
<dbReference type="RefSeq" id="XP_033591416.1">
    <property type="nucleotide sequence ID" value="XM_033738830.1"/>
</dbReference>
<dbReference type="InterPro" id="IPR004305">
    <property type="entry name" value="Thiaminase-2/PQQC"/>
</dbReference>
<dbReference type="PANTHER" id="PTHR41813">
    <property type="entry name" value="REGULATOR PAB1642, PUTATIVE (AFU_ORTHOLOGUE AFUA_3G11955)-RELATED"/>
    <property type="match status" value="1"/>
</dbReference>
<sequence length="232" mass="26172">MASLTTHLLNLDPTALTQATQHPFLTAAATSTLPKSKLQAWLGQDRLYQIAYLPFIGTLLSRIGIPDSADREATLEWRTADLLLDALTNIRDEMRLFESTAEGEGWLDAICGVQAGRQTRAYQDLFAGATAQGRGVVVGLVVLWATESCYLRAWRWAKGQVTRKEGDGEGDVMQRTFIPAWSSGEFEGFVERIRGVVDEFGEQMERDGREWRECEAAWRQVLWAEREFWPDV</sequence>
<proteinExistence type="predicted"/>
<dbReference type="OrthoDB" id="37730at2759"/>
<feature type="domain" description="Thiaminase-2/PQQC" evidence="1">
    <location>
        <begin position="18"/>
        <end position="230"/>
    </location>
</feature>
<reference evidence="2" key="1">
    <citation type="journal article" date="2020" name="Stud. Mycol.">
        <title>101 Dothideomycetes genomes: a test case for predicting lifestyles and emergence of pathogens.</title>
        <authorList>
            <person name="Haridas S."/>
            <person name="Albert R."/>
            <person name="Binder M."/>
            <person name="Bloem J."/>
            <person name="Labutti K."/>
            <person name="Salamov A."/>
            <person name="Andreopoulos B."/>
            <person name="Baker S."/>
            <person name="Barry K."/>
            <person name="Bills G."/>
            <person name="Bluhm B."/>
            <person name="Cannon C."/>
            <person name="Castanera R."/>
            <person name="Culley D."/>
            <person name="Daum C."/>
            <person name="Ezra D."/>
            <person name="Gonzalez J."/>
            <person name="Henrissat B."/>
            <person name="Kuo A."/>
            <person name="Liang C."/>
            <person name="Lipzen A."/>
            <person name="Lutzoni F."/>
            <person name="Magnuson J."/>
            <person name="Mondo S."/>
            <person name="Nolan M."/>
            <person name="Ohm R."/>
            <person name="Pangilinan J."/>
            <person name="Park H.-J."/>
            <person name="Ramirez L."/>
            <person name="Alfaro M."/>
            <person name="Sun H."/>
            <person name="Tritt A."/>
            <person name="Yoshinaga Y."/>
            <person name="Zwiers L.-H."/>
            <person name="Turgeon B."/>
            <person name="Goodwin S."/>
            <person name="Spatafora J."/>
            <person name="Crous P."/>
            <person name="Grigoriev I."/>
        </authorList>
    </citation>
    <scope>NUCLEOTIDE SEQUENCE</scope>
    <source>
        <strain evidence="2">CBS 113389</strain>
    </source>
</reference>
<name>A0A6A6Q0A3_9PEZI</name>
<dbReference type="CDD" id="cd19357">
    <property type="entry name" value="TenA_E_At3g16990-like"/>
    <property type="match status" value="1"/>
</dbReference>
<dbReference type="GeneID" id="54479831"/>
<dbReference type="AlphaFoldDB" id="A0A6A6Q0A3"/>
<gene>
    <name evidence="2" type="ORF">BDY17DRAFT_92299</name>
</gene>
<keyword evidence="3" id="KW-1185">Reference proteome</keyword>
<dbReference type="InterPro" id="IPR053261">
    <property type="entry name" value="Polyketide-peptide_reg"/>
</dbReference>